<keyword evidence="8 9" id="KW-0472">Membrane</keyword>
<evidence type="ECO:0000256" key="3">
    <source>
        <dbReference type="ARBA" id="ARBA00022448"/>
    </source>
</evidence>
<dbReference type="Proteomes" id="UP000198919">
    <property type="component" value="Unassembled WGS sequence"/>
</dbReference>
<evidence type="ECO:0000256" key="5">
    <source>
        <dbReference type="ARBA" id="ARBA00022692"/>
    </source>
</evidence>
<organism evidence="11 12">
    <name type="scientific">Xenorhabdus mauleonii</name>
    <dbReference type="NCBI Taxonomy" id="351675"/>
    <lineage>
        <taxon>Bacteria</taxon>
        <taxon>Pseudomonadati</taxon>
        <taxon>Pseudomonadota</taxon>
        <taxon>Gammaproteobacteria</taxon>
        <taxon>Enterobacterales</taxon>
        <taxon>Morganellaceae</taxon>
        <taxon>Xenorhabdus</taxon>
    </lineage>
</organism>
<sequence>MIYRLPSKYIWALVFITFALFAGVGNIITPSMVSLLVAGHVWSAAAVCLLMAVFLLRAVSLPRAIKRITHANNASIRGLA</sequence>
<keyword evidence="4" id="KW-1003">Cell membrane</keyword>
<protein>
    <recommendedName>
        <fullName evidence="9">Branched-chain amino acid transport system carrier protein</fullName>
    </recommendedName>
</protein>
<dbReference type="Pfam" id="PF05525">
    <property type="entry name" value="Branch_AA_trans"/>
    <property type="match status" value="1"/>
</dbReference>
<reference evidence="11" key="1">
    <citation type="submission" date="2016-10" db="EMBL/GenBank/DDBJ databases">
        <authorList>
            <person name="de Groot N.N."/>
        </authorList>
    </citation>
    <scope>NUCLEOTIDE SEQUENCE [LARGE SCALE GENOMIC DNA]</scope>
    <source>
        <strain evidence="11">DSM 17908</strain>
    </source>
</reference>
<comment type="caution">
    <text evidence="9">Lacks conserved residue(s) required for the propagation of feature annotation.</text>
</comment>
<evidence type="ECO:0000313" key="12">
    <source>
        <dbReference type="Proteomes" id="UP000198919"/>
    </source>
</evidence>
<keyword evidence="6 9" id="KW-0029">Amino-acid transport</keyword>
<dbReference type="GO" id="GO:0015658">
    <property type="term" value="F:branched-chain amino acid transmembrane transporter activity"/>
    <property type="evidence" value="ECO:0007669"/>
    <property type="project" value="UniProtKB-UniRule"/>
</dbReference>
<evidence type="ECO:0000256" key="9">
    <source>
        <dbReference type="RuleBase" id="RU362122"/>
    </source>
</evidence>
<proteinExistence type="inferred from homology"/>
<name>A0A1I3KSD6_9GAMM</name>
<keyword evidence="5 9" id="KW-0812">Transmembrane</keyword>
<dbReference type="InterPro" id="IPR004685">
    <property type="entry name" value="Brnchd-chn_aa_trnsp_Livcs"/>
</dbReference>
<comment type="subcellular location">
    <subcellularLocation>
        <location evidence="9">Cell inner membrane</location>
        <topology evidence="9">Multi-pass membrane protein</topology>
    </subcellularLocation>
    <subcellularLocation>
        <location evidence="1">Cell membrane</location>
        <topology evidence="1">Multi-pass membrane protein</topology>
    </subcellularLocation>
</comment>
<dbReference type="AlphaFoldDB" id="A0A1I3KSD6"/>
<evidence type="ECO:0000256" key="7">
    <source>
        <dbReference type="ARBA" id="ARBA00022989"/>
    </source>
</evidence>
<dbReference type="Proteomes" id="UP000224607">
    <property type="component" value="Unassembled WGS sequence"/>
</dbReference>
<dbReference type="EMBL" id="NITY01000003">
    <property type="protein sequence ID" value="PHM45143.1"/>
    <property type="molecule type" value="Genomic_DNA"/>
</dbReference>
<dbReference type="GO" id="GO:0005886">
    <property type="term" value="C:plasma membrane"/>
    <property type="evidence" value="ECO:0007669"/>
    <property type="project" value="UniProtKB-SubCell"/>
</dbReference>
<accession>A0A1I3KSD6</accession>
<comment type="similarity">
    <text evidence="2 9">Belongs to the branched chain amino acid transporter family.</text>
</comment>
<reference evidence="10 13" key="3">
    <citation type="journal article" date="2017" name="Nat. Microbiol.">
        <title>Natural product diversity associated with the nematode symbionts Photorhabdus and Xenorhabdus.</title>
        <authorList>
            <person name="Tobias N.J."/>
            <person name="Wolff H."/>
            <person name="Djahanschiri B."/>
            <person name="Grundmann F."/>
            <person name="Kronenwerth M."/>
            <person name="Shi Y.M."/>
            <person name="Simonyi S."/>
            <person name="Grun P."/>
            <person name="Shapiro-Ilan D."/>
            <person name="Pidot S.J."/>
            <person name="Stinear T.P."/>
            <person name="Ebersberger I."/>
            <person name="Bode H.B."/>
        </authorList>
    </citation>
    <scope>NUCLEOTIDE SEQUENCE [LARGE SCALE GENOMIC DNA]</scope>
    <source>
        <strain evidence="10 13">DSM 17908</strain>
    </source>
</reference>
<dbReference type="EMBL" id="FORG01000003">
    <property type="protein sequence ID" value="SFI75451.1"/>
    <property type="molecule type" value="Genomic_DNA"/>
</dbReference>
<dbReference type="STRING" id="351675.SAMN05421680_103180"/>
<evidence type="ECO:0000256" key="6">
    <source>
        <dbReference type="ARBA" id="ARBA00022970"/>
    </source>
</evidence>
<evidence type="ECO:0000256" key="1">
    <source>
        <dbReference type="ARBA" id="ARBA00004651"/>
    </source>
</evidence>
<dbReference type="OrthoDB" id="6446907at2"/>
<dbReference type="GO" id="GO:0006865">
    <property type="term" value="P:amino acid transport"/>
    <property type="evidence" value="ECO:0007669"/>
    <property type="project" value="UniProtKB-KW"/>
</dbReference>
<evidence type="ECO:0000256" key="4">
    <source>
        <dbReference type="ARBA" id="ARBA00022475"/>
    </source>
</evidence>
<keyword evidence="3 9" id="KW-0813">Transport</keyword>
<feature type="transmembrane region" description="Helical" evidence="9">
    <location>
        <begin position="9"/>
        <end position="28"/>
    </location>
</feature>
<evidence type="ECO:0000313" key="10">
    <source>
        <dbReference type="EMBL" id="PHM45143.1"/>
    </source>
</evidence>
<evidence type="ECO:0000313" key="11">
    <source>
        <dbReference type="EMBL" id="SFI75451.1"/>
    </source>
</evidence>
<evidence type="ECO:0000313" key="13">
    <source>
        <dbReference type="Proteomes" id="UP000224607"/>
    </source>
</evidence>
<keyword evidence="13" id="KW-1185">Reference proteome</keyword>
<keyword evidence="7 9" id="KW-1133">Transmembrane helix</keyword>
<dbReference type="RefSeq" id="WP_139216930.1">
    <property type="nucleotide sequence ID" value="NZ_CAWNQB010000023.1"/>
</dbReference>
<evidence type="ECO:0000256" key="8">
    <source>
        <dbReference type="ARBA" id="ARBA00023136"/>
    </source>
</evidence>
<feature type="transmembrane region" description="Helical" evidence="9">
    <location>
        <begin position="40"/>
        <end position="59"/>
    </location>
</feature>
<evidence type="ECO:0000256" key="2">
    <source>
        <dbReference type="ARBA" id="ARBA00008540"/>
    </source>
</evidence>
<gene>
    <name evidence="11" type="ORF">SAMN05421680_103180</name>
    <name evidence="10" type="ORF">Xmau_01351</name>
</gene>
<reference evidence="12" key="2">
    <citation type="submission" date="2016-10" db="EMBL/GenBank/DDBJ databases">
        <authorList>
            <person name="Varghese N."/>
            <person name="Submissions S."/>
        </authorList>
    </citation>
    <scope>NUCLEOTIDE SEQUENCE [LARGE SCALE GENOMIC DNA]</scope>
    <source>
        <strain evidence="12">DSM 17908</strain>
    </source>
</reference>
<comment type="function">
    <text evidence="9">Component of the transport system for branched-chain amino acids.</text>
</comment>